<dbReference type="PANTHER" id="PTHR14021">
    <property type="entry name" value="IRON-SULFUR CLUSTER CO-CHAPERONE PROTEIN HSCB"/>
    <property type="match status" value="1"/>
</dbReference>
<dbReference type="SUPFAM" id="SSF47144">
    <property type="entry name" value="HSC20 (HSCB), C-terminal oligomerisation domain"/>
    <property type="match status" value="1"/>
</dbReference>
<dbReference type="InterPro" id="IPR009073">
    <property type="entry name" value="HscB_oligo_C"/>
</dbReference>
<dbReference type="EMBL" id="UFSP01000001">
    <property type="protein sequence ID" value="SSY93215.1"/>
    <property type="molecule type" value="Genomic_DNA"/>
</dbReference>
<dbReference type="Gene3D" id="1.10.287.110">
    <property type="entry name" value="DnaJ domain"/>
    <property type="match status" value="1"/>
</dbReference>
<dbReference type="AlphaFoldDB" id="A0A336N2G0"/>
<protein>
    <recommendedName>
        <fullName evidence="4">Co-chaperone protein HscB homolog</fullName>
    </recommendedName>
</protein>
<comment type="subunit">
    <text evidence="4">Interacts with HscA and stimulates its ATPase activity.</text>
</comment>
<comment type="function">
    <text evidence="3 4">Co-chaperone involved in the maturation of iron-sulfur cluster-containing proteins. Seems to help targeting proteins to be folded toward HscA.</text>
</comment>
<dbReference type="Pfam" id="PF07743">
    <property type="entry name" value="HSCB_C"/>
    <property type="match status" value="1"/>
</dbReference>
<dbReference type="CDD" id="cd06257">
    <property type="entry name" value="DnaJ"/>
    <property type="match status" value="1"/>
</dbReference>
<evidence type="ECO:0000259" key="5">
    <source>
        <dbReference type="SMART" id="SM00271"/>
    </source>
</evidence>
<feature type="domain" description="J" evidence="5">
    <location>
        <begin position="2"/>
        <end position="67"/>
    </location>
</feature>
<sequence length="179" mass="20465">MNNPFALFDLPVAFQVDAALLNERYLALQKSLHPDNFSAASAQEQRLAIQKSAEINDALRILKDPIARADSIIDINTGETENVEEKSTNDIAFLMQQMEWRETLENIEQQKNANELTAFSQEIQQTRSAILTELSTALNEQQWQTARAITDKLRFIKNSKPKLNGLKKIYLIYNKNIEI</sequence>
<accession>A0A336N2G0</accession>
<dbReference type="SUPFAM" id="SSF46565">
    <property type="entry name" value="Chaperone J-domain"/>
    <property type="match status" value="1"/>
</dbReference>
<dbReference type="Gene3D" id="1.20.1280.20">
    <property type="entry name" value="HscB, C-terminal domain"/>
    <property type="match status" value="1"/>
</dbReference>
<evidence type="ECO:0000256" key="2">
    <source>
        <dbReference type="ARBA" id="ARBA00023186"/>
    </source>
</evidence>
<dbReference type="NCBIfam" id="TIGR00714">
    <property type="entry name" value="hscB"/>
    <property type="match status" value="1"/>
</dbReference>
<dbReference type="InterPro" id="IPR001623">
    <property type="entry name" value="DnaJ_domain"/>
</dbReference>
<dbReference type="GO" id="GO:0051087">
    <property type="term" value="F:protein-folding chaperone binding"/>
    <property type="evidence" value="ECO:0007669"/>
    <property type="project" value="InterPro"/>
</dbReference>
<dbReference type="InterPro" id="IPR004640">
    <property type="entry name" value="HscB"/>
</dbReference>
<dbReference type="STRING" id="732.ADJ80_09945"/>
<evidence type="ECO:0000256" key="4">
    <source>
        <dbReference type="HAMAP-Rule" id="MF_00682"/>
    </source>
</evidence>
<dbReference type="Proteomes" id="UP000253728">
    <property type="component" value="Unassembled WGS sequence"/>
</dbReference>
<proteinExistence type="inferred from homology"/>
<dbReference type="InterPro" id="IPR036386">
    <property type="entry name" value="HscB_C_sf"/>
</dbReference>
<dbReference type="InterPro" id="IPR036869">
    <property type="entry name" value="J_dom_sf"/>
</dbReference>
<evidence type="ECO:0000313" key="6">
    <source>
        <dbReference type="EMBL" id="SSY93215.1"/>
    </source>
</evidence>
<evidence type="ECO:0000313" key="7">
    <source>
        <dbReference type="Proteomes" id="UP000253728"/>
    </source>
</evidence>
<dbReference type="GO" id="GO:0001671">
    <property type="term" value="F:ATPase activator activity"/>
    <property type="evidence" value="ECO:0007669"/>
    <property type="project" value="InterPro"/>
</dbReference>
<organism evidence="6 7">
    <name type="scientific">Aggregatibacter aphrophilus</name>
    <name type="common">Haemophilus aphrophilus</name>
    <dbReference type="NCBI Taxonomy" id="732"/>
    <lineage>
        <taxon>Bacteria</taxon>
        <taxon>Pseudomonadati</taxon>
        <taxon>Pseudomonadota</taxon>
        <taxon>Gammaproteobacteria</taxon>
        <taxon>Pasteurellales</taxon>
        <taxon>Pasteurellaceae</taxon>
        <taxon>Aggregatibacter</taxon>
    </lineage>
</organism>
<comment type="similarity">
    <text evidence="1 4">Belongs to the HscB family.</text>
</comment>
<dbReference type="GO" id="GO:0006457">
    <property type="term" value="P:protein folding"/>
    <property type="evidence" value="ECO:0007669"/>
    <property type="project" value="UniProtKB-UniRule"/>
</dbReference>
<dbReference type="HAMAP" id="MF_00682">
    <property type="entry name" value="HscB"/>
    <property type="match status" value="1"/>
</dbReference>
<dbReference type="SMART" id="SM00271">
    <property type="entry name" value="DnaJ"/>
    <property type="match status" value="1"/>
</dbReference>
<evidence type="ECO:0000256" key="3">
    <source>
        <dbReference type="ARBA" id="ARBA00025596"/>
    </source>
</evidence>
<dbReference type="GO" id="GO:0051259">
    <property type="term" value="P:protein complex oligomerization"/>
    <property type="evidence" value="ECO:0007669"/>
    <property type="project" value="InterPro"/>
</dbReference>
<evidence type="ECO:0000256" key="1">
    <source>
        <dbReference type="ARBA" id="ARBA00010476"/>
    </source>
</evidence>
<dbReference type="GO" id="GO:0044571">
    <property type="term" value="P:[2Fe-2S] cluster assembly"/>
    <property type="evidence" value="ECO:0007669"/>
    <property type="project" value="InterPro"/>
</dbReference>
<dbReference type="GO" id="GO:1990230">
    <property type="term" value="C:iron-sulfur cluster transfer complex"/>
    <property type="evidence" value="ECO:0007669"/>
    <property type="project" value="TreeGrafter"/>
</dbReference>
<name>A0A336N2G0_AGGAP</name>
<keyword evidence="2 4" id="KW-0143">Chaperone</keyword>
<reference evidence="6 7" key="1">
    <citation type="submission" date="2018-06" db="EMBL/GenBank/DDBJ databases">
        <authorList>
            <consortium name="Pathogen Informatics"/>
            <person name="Doyle S."/>
        </authorList>
    </citation>
    <scope>NUCLEOTIDE SEQUENCE [LARGE SCALE GENOMIC DNA]</scope>
    <source>
        <strain evidence="6 7">NCTC5908</strain>
    </source>
</reference>
<dbReference type="PANTHER" id="PTHR14021:SF15">
    <property type="entry name" value="IRON-SULFUR CLUSTER CO-CHAPERONE PROTEIN HSCB"/>
    <property type="match status" value="1"/>
</dbReference>
<gene>
    <name evidence="4 6" type="primary">hscB</name>
    <name evidence="6" type="ORF">NCTC5908_00248</name>
</gene>